<reference evidence="2 3" key="1">
    <citation type="journal article" date="2024" name="Plant Biotechnol. J.">
        <title>Dendrobium thyrsiflorum genome and its molecular insights into genes involved in important horticultural traits.</title>
        <authorList>
            <person name="Chen B."/>
            <person name="Wang J.Y."/>
            <person name="Zheng P.J."/>
            <person name="Li K.L."/>
            <person name="Liang Y.M."/>
            <person name="Chen X.F."/>
            <person name="Zhang C."/>
            <person name="Zhao X."/>
            <person name="He X."/>
            <person name="Zhang G.Q."/>
            <person name="Liu Z.J."/>
            <person name="Xu Q."/>
        </authorList>
    </citation>
    <scope>NUCLEOTIDE SEQUENCE [LARGE SCALE GENOMIC DNA]</scope>
    <source>
        <strain evidence="2">GZMU011</strain>
    </source>
</reference>
<organism evidence="2 3">
    <name type="scientific">Dendrobium thyrsiflorum</name>
    <name type="common">Pinecone-like raceme dendrobium</name>
    <name type="synonym">Orchid</name>
    <dbReference type="NCBI Taxonomy" id="117978"/>
    <lineage>
        <taxon>Eukaryota</taxon>
        <taxon>Viridiplantae</taxon>
        <taxon>Streptophyta</taxon>
        <taxon>Embryophyta</taxon>
        <taxon>Tracheophyta</taxon>
        <taxon>Spermatophyta</taxon>
        <taxon>Magnoliopsida</taxon>
        <taxon>Liliopsida</taxon>
        <taxon>Asparagales</taxon>
        <taxon>Orchidaceae</taxon>
        <taxon>Epidendroideae</taxon>
        <taxon>Malaxideae</taxon>
        <taxon>Dendrobiinae</taxon>
        <taxon>Dendrobium</taxon>
    </lineage>
</organism>
<feature type="coiled-coil region" evidence="1">
    <location>
        <begin position="4"/>
        <end position="31"/>
    </location>
</feature>
<keyword evidence="1" id="KW-0175">Coiled coil</keyword>
<dbReference type="AlphaFoldDB" id="A0ABD0V937"/>
<keyword evidence="3" id="KW-1185">Reference proteome</keyword>
<proteinExistence type="predicted"/>
<sequence>MSMVGFMRHRIGKLQEQIRNQERENREVETRLLMYKGLMEMAAKADIKEEADIIMKEVAAAAPQAKEKMVFDEAMEDLQRHNWFRDIMNPQEDIIHNVPFYEH</sequence>
<name>A0ABD0V937_DENTH</name>
<evidence type="ECO:0000313" key="2">
    <source>
        <dbReference type="EMBL" id="KAL0921540.1"/>
    </source>
</evidence>
<evidence type="ECO:0000256" key="1">
    <source>
        <dbReference type="SAM" id="Coils"/>
    </source>
</evidence>
<comment type="caution">
    <text evidence="2">The sequence shown here is derived from an EMBL/GenBank/DDBJ whole genome shotgun (WGS) entry which is preliminary data.</text>
</comment>
<dbReference type="EMBL" id="JANQDX010000007">
    <property type="protein sequence ID" value="KAL0921540.1"/>
    <property type="molecule type" value="Genomic_DNA"/>
</dbReference>
<gene>
    <name evidence="2" type="ORF">M5K25_008623</name>
</gene>
<evidence type="ECO:0000313" key="3">
    <source>
        <dbReference type="Proteomes" id="UP001552299"/>
    </source>
</evidence>
<accession>A0ABD0V937</accession>
<protein>
    <submittedName>
        <fullName evidence="2">Uncharacterized protein</fullName>
    </submittedName>
</protein>
<dbReference type="Proteomes" id="UP001552299">
    <property type="component" value="Unassembled WGS sequence"/>
</dbReference>